<dbReference type="RefSeq" id="XP_020122509.1">
    <property type="nucleotide sequence ID" value="XM_020264270.1"/>
</dbReference>
<dbReference type="Proteomes" id="UP000214365">
    <property type="component" value="Unassembled WGS sequence"/>
</dbReference>
<dbReference type="InterPro" id="IPR005829">
    <property type="entry name" value="Sugar_transporter_CS"/>
</dbReference>
<feature type="compositionally biased region" description="Basic and acidic residues" evidence="6">
    <location>
        <begin position="659"/>
        <end position="671"/>
    </location>
</feature>
<dbReference type="GO" id="GO:0022857">
    <property type="term" value="F:transmembrane transporter activity"/>
    <property type="evidence" value="ECO:0007669"/>
    <property type="project" value="InterPro"/>
</dbReference>
<dbReference type="InterPro" id="IPR021833">
    <property type="entry name" value="DUF3425"/>
</dbReference>
<dbReference type="InterPro" id="IPR020846">
    <property type="entry name" value="MFS_dom"/>
</dbReference>
<dbReference type="CDD" id="cd14688">
    <property type="entry name" value="bZIP_YAP"/>
    <property type="match status" value="1"/>
</dbReference>
<feature type="transmembrane region" description="Helical" evidence="7">
    <location>
        <begin position="309"/>
        <end position="334"/>
    </location>
</feature>
<dbReference type="GO" id="GO:0140115">
    <property type="term" value="P:export across plasma membrane"/>
    <property type="evidence" value="ECO:0007669"/>
    <property type="project" value="UniProtKB-ARBA"/>
</dbReference>
<dbReference type="PANTHER" id="PTHR23502:SF33">
    <property type="entry name" value="MAJOR FACILITATOR SUPERFAMILY (MFS) PROFILE DOMAIN-CONTAINING PROTEIN-RELATED"/>
    <property type="match status" value="1"/>
</dbReference>
<dbReference type="STRING" id="1441469.A0A225AYG8"/>
<name>A0A225AYG8_TALAT</name>
<evidence type="ECO:0000256" key="5">
    <source>
        <dbReference type="SAM" id="Coils"/>
    </source>
</evidence>
<feature type="coiled-coil region" evidence="5">
    <location>
        <begin position="593"/>
        <end position="652"/>
    </location>
</feature>
<keyword evidence="10" id="KW-1185">Reference proteome</keyword>
<feature type="transmembrane region" description="Helical" evidence="7">
    <location>
        <begin position="453"/>
        <end position="476"/>
    </location>
</feature>
<keyword evidence="5" id="KW-0175">Coiled coil</keyword>
<dbReference type="Pfam" id="PF11905">
    <property type="entry name" value="DUF3425"/>
    <property type="match status" value="1"/>
</dbReference>
<dbReference type="PANTHER" id="PTHR23502">
    <property type="entry name" value="MAJOR FACILITATOR SUPERFAMILY"/>
    <property type="match status" value="1"/>
</dbReference>
<feature type="transmembrane region" description="Helical" evidence="7">
    <location>
        <begin position="208"/>
        <end position="227"/>
    </location>
</feature>
<feature type="transmembrane region" description="Helical" evidence="7">
    <location>
        <begin position="354"/>
        <end position="374"/>
    </location>
</feature>
<dbReference type="GO" id="GO:0016020">
    <property type="term" value="C:membrane"/>
    <property type="evidence" value="ECO:0007669"/>
    <property type="project" value="UniProtKB-SubCell"/>
</dbReference>
<comment type="subcellular location">
    <subcellularLocation>
        <location evidence="1">Membrane</location>
        <topology evidence="1">Multi-pass membrane protein</topology>
    </subcellularLocation>
</comment>
<dbReference type="Pfam" id="PF07690">
    <property type="entry name" value="MFS_1"/>
    <property type="match status" value="1"/>
</dbReference>
<feature type="transmembrane region" description="Helical" evidence="7">
    <location>
        <begin position="395"/>
        <end position="414"/>
    </location>
</feature>
<dbReference type="FunFam" id="1.20.1250.20:FF:000460">
    <property type="entry name" value="MFS multidrug transporter, putative"/>
    <property type="match status" value="1"/>
</dbReference>
<proteinExistence type="predicted"/>
<evidence type="ECO:0000256" key="4">
    <source>
        <dbReference type="ARBA" id="ARBA00023136"/>
    </source>
</evidence>
<feature type="transmembrane region" description="Helical" evidence="7">
    <location>
        <begin position="116"/>
        <end position="135"/>
    </location>
</feature>
<evidence type="ECO:0000256" key="1">
    <source>
        <dbReference type="ARBA" id="ARBA00004141"/>
    </source>
</evidence>
<accession>A0A225AYG8</accession>
<dbReference type="PROSITE" id="PS50850">
    <property type="entry name" value="MFS"/>
    <property type="match status" value="1"/>
</dbReference>
<evidence type="ECO:0000256" key="3">
    <source>
        <dbReference type="ARBA" id="ARBA00022989"/>
    </source>
</evidence>
<evidence type="ECO:0000256" key="2">
    <source>
        <dbReference type="ARBA" id="ARBA00022692"/>
    </source>
</evidence>
<dbReference type="CDD" id="cd17323">
    <property type="entry name" value="MFS_Tpo1_MDR_like"/>
    <property type="match status" value="1"/>
</dbReference>
<evidence type="ECO:0000256" key="6">
    <source>
        <dbReference type="SAM" id="MobiDB-lite"/>
    </source>
</evidence>
<organism evidence="9 10">
    <name type="scientific">Talaromyces atroroseus</name>
    <dbReference type="NCBI Taxonomy" id="1441469"/>
    <lineage>
        <taxon>Eukaryota</taxon>
        <taxon>Fungi</taxon>
        <taxon>Dikarya</taxon>
        <taxon>Ascomycota</taxon>
        <taxon>Pezizomycotina</taxon>
        <taxon>Eurotiomycetes</taxon>
        <taxon>Eurotiomycetidae</taxon>
        <taxon>Eurotiales</taxon>
        <taxon>Trichocomaceae</taxon>
        <taxon>Talaromyces</taxon>
        <taxon>Talaromyces sect. Trachyspermi</taxon>
    </lineage>
</organism>
<feature type="transmembrane region" description="Helical" evidence="7">
    <location>
        <begin position="172"/>
        <end position="196"/>
    </location>
</feature>
<keyword evidence="3 7" id="KW-1133">Transmembrane helix</keyword>
<feature type="transmembrane region" description="Helical" evidence="7">
    <location>
        <begin position="147"/>
        <end position="166"/>
    </location>
</feature>
<sequence>MTDLESQASSAAEVEKTAELSNPLPPRGETTSEDGLKDDRAQDSPPLYPETDLDNGIVGWDGKDDPANPLNFLPARKWGLLALLSSMTFISPLASSMFAPAVGYMAEEFNVTNETLLSFSVSIYLLGYTVGPLVLAPLSEIYGRRIVLSGANWFFIVWQIGCALAPNVQSFIVFRLFAGMGGVGCVTLGAGVIADLFPVEKRAMATSIWSMGPLIGPVAGPIAGGFIGETIGWRWVFWILLIVGGALALLIEVLNRETYARVIIRWKTARLAKELGRNDLRSGYDPAGQQANVSTGQVLRQGLKRPMILLFKSPIVALLSLYMSLVYGMLYLFFTTITDVFQAQYGFSTGLAGLAYLGIGVGFFVGLIVIALTNDRTVMRLTARNGGKFEPEMRLVMMIIFSCITPISFFWYGWSADKKVQWIVPIIGMFPFGVGMMGLFLPSQTYVIDCYPAYAASAVAVMTATRSLVGALLPLAGPRMFATLGLGWGNSLLGFIALAFVPVPIFFNRYGKAIRTKFTPSASLFITECLQSAKPTANKAESHIPGPGECLNQEEICRQLEEEREMSAKRSTAILSSSEKKRLRDRKAQATLREKRQNRMQALEDRVAFCERNHGSEASAQSAYVQELLATLERLRIENNRLRERQQRLRQMVVSWDATEEKDSEPNRDTQQETCSTTSPATSEMVIVTNGIHTTPTPTEMPFRGALSPSPFPTTTTGTITPKVCPIAHAVVNLPSSAVGLQPGAPAWCRVPLNKFDKNNNLVFPLQNAQAWFDHPELIAASPVQPSPLDLLYGTRRNYLANKINKSVRGRAMRDAECLALGCLVYNYSKWRASPTPATFARLASFQHPNKVQLEEDHMAGLDLIIWPQLRSNIILKWQTYDLIELVDYLSCCVKVRWPWGKDMLERDADDKLQLRSDFQTVFMSEGGWGLTAEFIDRYPDLLEGMDVEALRFEITLPNSMYAY</sequence>
<dbReference type="EMBL" id="LFMY01000003">
    <property type="protein sequence ID" value="OKL62388.1"/>
    <property type="molecule type" value="Genomic_DNA"/>
</dbReference>
<feature type="transmembrane region" description="Helical" evidence="7">
    <location>
        <begin position="420"/>
        <end position="441"/>
    </location>
</feature>
<dbReference type="Gene3D" id="1.20.1250.20">
    <property type="entry name" value="MFS general substrate transporter like domains"/>
    <property type="match status" value="1"/>
</dbReference>
<feature type="transmembrane region" description="Helical" evidence="7">
    <location>
        <begin position="80"/>
        <end position="104"/>
    </location>
</feature>
<dbReference type="InterPro" id="IPR011701">
    <property type="entry name" value="MFS"/>
</dbReference>
<feature type="region of interest" description="Disordered" evidence="6">
    <location>
        <begin position="657"/>
        <end position="680"/>
    </location>
</feature>
<feature type="compositionally biased region" description="Polar residues" evidence="6">
    <location>
        <begin position="1"/>
        <end position="10"/>
    </location>
</feature>
<evidence type="ECO:0000256" key="7">
    <source>
        <dbReference type="SAM" id="Phobius"/>
    </source>
</evidence>
<dbReference type="GeneID" id="31002004"/>
<protein>
    <recommendedName>
        <fullName evidence="8">Major facilitator superfamily (MFS) profile domain-containing protein</fullName>
    </recommendedName>
</protein>
<feature type="transmembrane region" description="Helical" evidence="7">
    <location>
        <begin position="233"/>
        <end position="255"/>
    </location>
</feature>
<feature type="region of interest" description="Disordered" evidence="6">
    <location>
        <begin position="1"/>
        <end position="60"/>
    </location>
</feature>
<dbReference type="AlphaFoldDB" id="A0A225AYG8"/>
<dbReference type="SUPFAM" id="SSF103473">
    <property type="entry name" value="MFS general substrate transporter"/>
    <property type="match status" value="1"/>
</dbReference>
<feature type="transmembrane region" description="Helical" evidence="7">
    <location>
        <begin position="488"/>
        <end position="507"/>
    </location>
</feature>
<feature type="domain" description="Major facilitator superfamily (MFS) profile" evidence="8">
    <location>
        <begin position="80"/>
        <end position="517"/>
    </location>
</feature>
<keyword evidence="2 7" id="KW-0812">Transmembrane</keyword>
<dbReference type="OrthoDB" id="5296287at2759"/>
<dbReference type="InterPro" id="IPR036259">
    <property type="entry name" value="MFS_trans_sf"/>
</dbReference>
<evidence type="ECO:0000313" key="10">
    <source>
        <dbReference type="Proteomes" id="UP000214365"/>
    </source>
</evidence>
<evidence type="ECO:0000259" key="8">
    <source>
        <dbReference type="PROSITE" id="PS50850"/>
    </source>
</evidence>
<evidence type="ECO:0000313" key="9">
    <source>
        <dbReference type="EMBL" id="OKL62388.1"/>
    </source>
</evidence>
<dbReference type="GO" id="GO:0042908">
    <property type="term" value="P:xenobiotic transport"/>
    <property type="evidence" value="ECO:0007669"/>
    <property type="project" value="UniProtKB-ARBA"/>
</dbReference>
<gene>
    <name evidence="9" type="ORF">UA08_02249</name>
</gene>
<reference evidence="9 10" key="1">
    <citation type="submission" date="2015-06" db="EMBL/GenBank/DDBJ databases">
        <title>Talaromyces atroroseus IBT 11181 draft genome.</title>
        <authorList>
            <person name="Rasmussen K.B."/>
            <person name="Rasmussen S."/>
            <person name="Petersen B."/>
            <person name="Sicheritz-Ponten T."/>
            <person name="Mortensen U.H."/>
            <person name="Thrane U."/>
        </authorList>
    </citation>
    <scope>NUCLEOTIDE SEQUENCE [LARGE SCALE GENOMIC DNA]</scope>
    <source>
        <strain evidence="9 10">IBT 11181</strain>
    </source>
</reference>
<keyword evidence="4 7" id="KW-0472">Membrane</keyword>
<comment type="caution">
    <text evidence="9">The sequence shown here is derived from an EMBL/GenBank/DDBJ whole genome shotgun (WGS) entry which is preliminary data.</text>
</comment>
<dbReference type="PROSITE" id="PS00216">
    <property type="entry name" value="SUGAR_TRANSPORT_1"/>
    <property type="match status" value="1"/>
</dbReference>